<evidence type="ECO:0000256" key="2">
    <source>
        <dbReference type="SAM" id="SignalP"/>
    </source>
</evidence>
<gene>
    <name evidence="5" type="ORF">PCOR1329_LOCUS39105</name>
</gene>
<evidence type="ECO:0000259" key="3">
    <source>
        <dbReference type="PROSITE" id="PS50948"/>
    </source>
</evidence>
<feature type="compositionally biased region" description="Basic residues" evidence="1">
    <location>
        <begin position="335"/>
        <end position="346"/>
    </location>
</feature>
<dbReference type="SUPFAM" id="SSF57414">
    <property type="entry name" value="Hairpin loop containing domain-like"/>
    <property type="match status" value="1"/>
</dbReference>
<dbReference type="PROSITE" id="PS50948">
    <property type="entry name" value="PAN"/>
    <property type="match status" value="1"/>
</dbReference>
<dbReference type="Proteomes" id="UP001189429">
    <property type="component" value="Unassembled WGS sequence"/>
</dbReference>
<evidence type="ECO:0000256" key="1">
    <source>
        <dbReference type="SAM" id="MobiDB-lite"/>
    </source>
</evidence>
<name>A0ABN9TH84_9DINO</name>
<reference evidence="5" key="1">
    <citation type="submission" date="2023-10" db="EMBL/GenBank/DDBJ databases">
        <authorList>
            <person name="Chen Y."/>
            <person name="Shah S."/>
            <person name="Dougan E. K."/>
            <person name="Thang M."/>
            <person name="Chan C."/>
        </authorList>
    </citation>
    <scope>NUCLEOTIDE SEQUENCE [LARGE SCALE GENOMIC DNA]</scope>
</reference>
<feature type="chain" id="PRO_5046491423" description="WSC domain-containing protein" evidence="2">
    <location>
        <begin position="21"/>
        <end position="391"/>
    </location>
</feature>
<accession>A0ABN9TH84</accession>
<dbReference type="Pfam" id="PF01822">
    <property type="entry name" value="WSC"/>
    <property type="match status" value="1"/>
</dbReference>
<dbReference type="InterPro" id="IPR003609">
    <property type="entry name" value="Pan_app"/>
</dbReference>
<dbReference type="PROSITE" id="PS51212">
    <property type="entry name" value="WSC"/>
    <property type="match status" value="1"/>
</dbReference>
<evidence type="ECO:0000313" key="6">
    <source>
        <dbReference type="Proteomes" id="UP001189429"/>
    </source>
</evidence>
<dbReference type="EMBL" id="CAUYUJ010014726">
    <property type="protein sequence ID" value="CAK0845268.1"/>
    <property type="molecule type" value="Genomic_DNA"/>
</dbReference>
<keyword evidence="6" id="KW-1185">Reference proteome</keyword>
<proteinExistence type="predicted"/>
<dbReference type="Gene3D" id="3.50.4.10">
    <property type="entry name" value="Hepatocyte Growth Factor"/>
    <property type="match status" value="1"/>
</dbReference>
<evidence type="ECO:0000313" key="5">
    <source>
        <dbReference type="EMBL" id="CAK0845268.1"/>
    </source>
</evidence>
<keyword evidence="2" id="KW-0732">Signal</keyword>
<dbReference type="InterPro" id="IPR002889">
    <property type="entry name" value="WSC_carb-bd"/>
</dbReference>
<feature type="compositionally biased region" description="Polar residues" evidence="1">
    <location>
        <begin position="318"/>
        <end position="327"/>
    </location>
</feature>
<feature type="region of interest" description="Disordered" evidence="1">
    <location>
        <begin position="271"/>
        <end position="376"/>
    </location>
</feature>
<protein>
    <recommendedName>
        <fullName evidence="7">WSC domain-containing protein</fullName>
    </recommendedName>
</protein>
<evidence type="ECO:0000259" key="4">
    <source>
        <dbReference type="PROSITE" id="PS51212"/>
    </source>
</evidence>
<organism evidence="5 6">
    <name type="scientific">Prorocentrum cordatum</name>
    <dbReference type="NCBI Taxonomy" id="2364126"/>
    <lineage>
        <taxon>Eukaryota</taxon>
        <taxon>Sar</taxon>
        <taxon>Alveolata</taxon>
        <taxon>Dinophyceae</taxon>
        <taxon>Prorocentrales</taxon>
        <taxon>Prorocentraceae</taxon>
        <taxon>Prorocentrum</taxon>
    </lineage>
</organism>
<feature type="domain" description="Apple" evidence="3">
    <location>
        <begin position="187"/>
        <end position="264"/>
    </location>
</feature>
<evidence type="ECO:0008006" key="7">
    <source>
        <dbReference type="Google" id="ProtNLM"/>
    </source>
</evidence>
<dbReference type="SMART" id="SM00321">
    <property type="entry name" value="WSC"/>
    <property type="match status" value="1"/>
</dbReference>
<feature type="domain" description="WSC" evidence="4">
    <location>
        <begin position="59"/>
        <end position="149"/>
    </location>
</feature>
<dbReference type="Pfam" id="PF00024">
    <property type="entry name" value="PAN_1"/>
    <property type="match status" value="1"/>
</dbReference>
<comment type="caution">
    <text evidence="5">The sequence shown here is derived from an EMBL/GenBank/DDBJ whole genome shotgun (WGS) entry which is preliminary data.</text>
</comment>
<feature type="signal peptide" evidence="2">
    <location>
        <begin position="1"/>
        <end position="20"/>
    </location>
</feature>
<sequence>MALARLAALLVGAWCGPGAAARAAGAGAGARTVALSLRRHVAARAAPPQRPKYHWQPTDFTLRGCMSVPAVPLEPAVEERMRMTVSRCFAFCSMKRGMGFFAIAEGSKCWCGLVYEGTKTEAGNCSTACSGDGAPGCGGPMGASGTYADVYIMFDCAENTEEEEELLRQEKHNDTMGAYASFPRQTCGQALENKVDVAMGVDVLSNTHVGTVEECKNLCMHGRGSEFCHGFTYNEVIQKCTFHPDVLDGQVEKADGMECYFKKLGLLQAAPPGRAASNRTGVPRRCRARSPALSRRQGSSTLSVLPPAYLPEAGGGTSSPAPISTASRWRPPPRCPRRQLRSPRARGRAEGGGTDGDAGWWRAAPGQDNSRRLRTLPNPCLATRPVLQFSG</sequence>